<name>A0A4Q7N2S6_9BACT</name>
<comment type="caution">
    <text evidence="2">The sequence shown here is derived from an EMBL/GenBank/DDBJ whole genome shotgun (WGS) entry which is preliminary data.</text>
</comment>
<dbReference type="Proteomes" id="UP000293874">
    <property type="component" value="Unassembled WGS sequence"/>
</dbReference>
<dbReference type="EMBL" id="SGXA01000001">
    <property type="protein sequence ID" value="RZS75289.1"/>
    <property type="molecule type" value="Genomic_DNA"/>
</dbReference>
<evidence type="ECO:0000259" key="1">
    <source>
        <dbReference type="Pfam" id="PF00535"/>
    </source>
</evidence>
<protein>
    <submittedName>
        <fullName evidence="2">GT2 family glycosyltransferase</fullName>
    </submittedName>
</protein>
<gene>
    <name evidence="2" type="ORF">EV199_1152</name>
</gene>
<sequence>MFTGEPSNSNPWVTFCMTTFKRPDFLHQQLTDLAKQTFPYFKVVISDNDPEGSARAVVEAFNDPRVSYYVNEANLGMVKSFNRSLAKAETPWVVMITDDDPVYPNMLQTLYDLHKKYPGYGMYMGGCDLMAHTPEVARSSRVKVGTNSCLANLAIGTVREYKGREFPYAYFKNDIGCHLLWSCGVVKREVALAIEGMPDFGAPYNTDFGYIVLAGAQQGAVLLNTSLGCQVVHGANYGFTESDYEKFYITPDAWMKWVMDHLPKSQDWSTLYRPLELFTARWVVEYAVSIKKIAKDRQLHKPEFDAVVKRIFKIPYLRKWKIKYWLAIHMPGLFESLIGIKKRIFGS</sequence>
<proteinExistence type="predicted"/>
<dbReference type="InterPro" id="IPR029044">
    <property type="entry name" value="Nucleotide-diphossugar_trans"/>
</dbReference>
<dbReference type="SUPFAM" id="SSF53448">
    <property type="entry name" value="Nucleotide-diphospho-sugar transferases"/>
    <property type="match status" value="1"/>
</dbReference>
<keyword evidence="3" id="KW-1185">Reference proteome</keyword>
<dbReference type="InterPro" id="IPR001173">
    <property type="entry name" value="Glyco_trans_2-like"/>
</dbReference>
<accession>A0A4Q7N2S6</accession>
<dbReference type="GO" id="GO:0016758">
    <property type="term" value="F:hexosyltransferase activity"/>
    <property type="evidence" value="ECO:0007669"/>
    <property type="project" value="UniProtKB-ARBA"/>
</dbReference>
<evidence type="ECO:0000313" key="3">
    <source>
        <dbReference type="Proteomes" id="UP000293874"/>
    </source>
</evidence>
<dbReference type="CDD" id="cd00761">
    <property type="entry name" value="Glyco_tranf_GTA_type"/>
    <property type="match status" value="1"/>
</dbReference>
<feature type="domain" description="Glycosyltransferase 2-like" evidence="1">
    <location>
        <begin position="15"/>
        <end position="118"/>
    </location>
</feature>
<reference evidence="2 3" key="1">
    <citation type="submission" date="2019-02" db="EMBL/GenBank/DDBJ databases">
        <title>Genomic Encyclopedia of Type Strains, Phase IV (KMG-IV): sequencing the most valuable type-strain genomes for metagenomic binning, comparative biology and taxonomic classification.</title>
        <authorList>
            <person name="Goeker M."/>
        </authorList>
    </citation>
    <scope>NUCLEOTIDE SEQUENCE [LARGE SCALE GENOMIC DNA]</scope>
    <source>
        <strain evidence="2 3">DSM 18116</strain>
    </source>
</reference>
<dbReference type="AlphaFoldDB" id="A0A4Q7N2S6"/>
<evidence type="ECO:0000313" key="2">
    <source>
        <dbReference type="EMBL" id="RZS75289.1"/>
    </source>
</evidence>
<dbReference type="PANTHER" id="PTHR22916:SF3">
    <property type="entry name" value="UDP-GLCNAC:BETAGAL BETA-1,3-N-ACETYLGLUCOSAMINYLTRANSFERASE-LIKE PROTEIN 1"/>
    <property type="match status" value="1"/>
</dbReference>
<dbReference type="PANTHER" id="PTHR22916">
    <property type="entry name" value="GLYCOSYLTRANSFERASE"/>
    <property type="match status" value="1"/>
</dbReference>
<organism evidence="2 3">
    <name type="scientific">Pseudobacter ginsenosidimutans</name>
    <dbReference type="NCBI Taxonomy" id="661488"/>
    <lineage>
        <taxon>Bacteria</taxon>
        <taxon>Pseudomonadati</taxon>
        <taxon>Bacteroidota</taxon>
        <taxon>Chitinophagia</taxon>
        <taxon>Chitinophagales</taxon>
        <taxon>Chitinophagaceae</taxon>
        <taxon>Pseudobacter</taxon>
    </lineage>
</organism>
<dbReference type="Pfam" id="PF00535">
    <property type="entry name" value="Glycos_transf_2"/>
    <property type="match status" value="1"/>
</dbReference>
<keyword evidence="2" id="KW-0808">Transferase</keyword>
<dbReference type="Gene3D" id="3.90.550.10">
    <property type="entry name" value="Spore Coat Polysaccharide Biosynthesis Protein SpsA, Chain A"/>
    <property type="match status" value="1"/>
</dbReference>